<evidence type="ECO:0000313" key="5">
    <source>
        <dbReference type="Proteomes" id="UP001214250"/>
    </source>
</evidence>
<dbReference type="InterPro" id="IPR050738">
    <property type="entry name" value="Sulfatase"/>
</dbReference>
<evidence type="ECO:0000259" key="3">
    <source>
        <dbReference type="Pfam" id="PF00884"/>
    </source>
</evidence>
<dbReference type="Proteomes" id="UP001214250">
    <property type="component" value="Chromosome 2"/>
</dbReference>
<keyword evidence="5" id="KW-1185">Reference proteome</keyword>
<evidence type="ECO:0000256" key="2">
    <source>
        <dbReference type="ARBA" id="ARBA00022801"/>
    </source>
</evidence>
<dbReference type="PANTHER" id="PTHR42693:SF53">
    <property type="entry name" value="ENDO-4-O-SULFATASE"/>
    <property type="match status" value="1"/>
</dbReference>
<evidence type="ECO:0000313" key="4">
    <source>
        <dbReference type="EMBL" id="WDE97724.1"/>
    </source>
</evidence>
<dbReference type="Pfam" id="PF00884">
    <property type="entry name" value="Sulfatase"/>
    <property type="match status" value="1"/>
</dbReference>
<evidence type="ECO:0000256" key="1">
    <source>
        <dbReference type="ARBA" id="ARBA00008779"/>
    </source>
</evidence>
<proteinExistence type="inferred from homology"/>
<dbReference type="EMBL" id="CP117812">
    <property type="protein sequence ID" value="WDE97724.1"/>
    <property type="molecule type" value="Genomic_DNA"/>
</dbReference>
<keyword evidence="2" id="KW-0378">Hydrolase</keyword>
<dbReference type="PANTHER" id="PTHR42693">
    <property type="entry name" value="ARYLSULFATASE FAMILY MEMBER"/>
    <property type="match status" value="1"/>
</dbReference>
<protein>
    <submittedName>
        <fullName evidence="4">Arylsulfatase</fullName>
    </submittedName>
</protein>
<dbReference type="InterPro" id="IPR017850">
    <property type="entry name" value="Alkaline_phosphatase_core_sf"/>
</dbReference>
<gene>
    <name evidence="4" type="ORF">PQO03_18010</name>
</gene>
<dbReference type="RefSeq" id="WP_274152284.1">
    <property type="nucleotide sequence ID" value="NZ_CP117812.1"/>
</dbReference>
<accession>A0ABY7VWS8</accession>
<dbReference type="SUPFAM" id="SSF53649">
    <property type="entry name" value="Alkaline phosphatase-like"/>
    <property type="match status" value="1"/>
</dbReference>
<dbReference type="Gene3D" id="3.30.1120.10">
    <property type="match status" value="1"/>
</dbReference>
<dbReference type="Gene3D" id="3.40.720.10">
    <property type="entry name" value="Alkaline Phosphatase, subunit A"/>
    <property type="match status" value="1"/>
</dbReference>
<sequence length="578" mass="65851">MKNFFTIIVIGVLSIIATTKTWAQDKPNVIVILTDDQGYGDISAHGNPVLKTPVMDQLRSESARFSDFHVAPKCTPTRGSLMTGMDAMRNGATRVCQGRSIVRRDIKMMPQYFAESGYATGMFGKWHLGDAYPHRPRFRGFQEVLSFRAWGITSLADYWQNSYFNPMLMLNGVDTKYKGYVTDIFFDEAMKWMKKCKDSNKPFFVYLPTNTPHVPDISPDKFSAPYKGNFKGKKMPDQFYGMIANIDENLGRLEAFLKKSGLRDNTILIYLSDNGTQNKAAYEIFNAGMKDKKGSLYEGGHRVPLFVRWIDGELQHGKEISELTIVQDLLPTLVDLCGLKGDVSKLDGTSLAKLLKGDETRLADRITVTQFGEKCQKWNQTVIMKDKWRLMNNKLYDVSKDPHQDKNVYSQFPEIAQQLTAHYDSWYERTKPLWDKERYAIVGTDYQNPLTLYASDWIGGYCDNSGGLFVAKAKGYWDLIVDRDGEYEIELRRWPEESQKTFIEAQGPKGWEKKSARPITQAQLKLADFNKTIATKPEDTVAKFTLKLKAGKTKLTANLLDKDGEILCGAMYVKITRK</sequence>
<reference evidence="4 5" key="1">
    <citation type="submission" date="2023-02" db="EMBL/GenBank/DDBJ databases">
        <title>Genome sequence of Lentisphaera profundi SAORIC-696.</title>
        <authorList>
            <person name="Kim e."/>
            <person name="Cho J.-C."/>
            <person name="Choi A."/>
            <person name="Kang I."/>
        </authorList>
    </citation>
    <scope>NUCLEOTIDE SEQUENCE [LARGE SCALE GENOMIC DNA]</scope>
    <source>
        <strain evidence="4 5">SAORIC-696</strain>
    </source>
</reference>
<name>A0ABY7VWS8_9BACT</name>
<dbReference type="InterPro" id="IPR000917">
    <property type="entry name" value="Sulfatase_N"/>
</dbReference>
<feature type="domain" description="Sulfatase N-terminal" evidence="3">
    <location>
        <begin position="27"/>
        <end position="338"/>
    </location>
</feature>
<comment type="similarity">
    <text evidence="1">Belongs to the sulfatase family.</text>
</comment>
<dbReference type="CDD" id="cd16146">
    <property type="entry name" value="ARS_like"/>
    <property type="match status" value="1"/>
</dbReference>
<organism evidence="4 5">
    <name type="scientific">Lentisphaera profundi</name>
    <dbReference type="NCBI Taxonomy" id="1658616"/>
    <lineage>
        <taxon>Bacteria</taxon>
        <taxon>Pseudomonadati</taxon>
        <taxon>Lentisphaerota</taxon>
        <taxon>Lentisphaeria</taxon>
        <taxon>Lentisphaerales</taxon>
        <taxon>Lentisphaeraceae</taxon>
        <taxon>Lentisphaera</taxon>
    </lineage>
</organism>